<comment type="similarity">
    <text evidence="4">Belongs to the cytochrome P450 family.</text>
</comment>
<evidence type="ECO:0000313" key="14">
    <source>
        <dbReference type="EMBL" id="KAJ8279030.1"/>
    </source>
</evidence>
<evidence type="ECO:0000256" key="11">
    <source>
        <dbReference type="ARBA" id="ARBA00023033"/>
    </source>
</evidence>
<evidence type="ECO:0000313" key="15">
    <source>
        <dbReference type="Proteomes" id="UP001152803"/>
    </source>
</evidence>
<keyword evidence="8" id="KW-0492">Microsome</keyword>
<dbReference type="Proteomes" id="UP001152803">
    <property type="component" value="Unassembled WGS sequence"/>
</dbReference>
<dbReference type="GO" id="GO:0006082">
    <property type="term" value="P:organic acid metabolic process"/>
    <property type="evidence" value="ECO:0007669"/>
    <property type="project" value="TreeGrafter"/>
</dbReference>
<evidence type="ECO:0000256" key="3">
    <source>
        <dbReference type="ARBA" id="ARBA00004406"/>
    </source>
</evidence>
<accession>A0A9Q1DRA0</accession>
<dbReference type="InterPro" id="IPR050182">
    <property type="entry name" value="Cytochrome_P450_fam2"/>
</dbReference>
<feature type="region of interest" description="Disordered" evidence="13">
    <location>
        <begin position="1"/>
        <end position="23"/>
    </location>
</feature>
<keyword evidence="11" id="KW-0503">Monooxygenase</keyword>
<dbReference type="PRINTS" id="PR00463">
    <property type="entry name" value="EP450I"/>
</dbReference>
<keyword evidence="6" id="KW-0479">Metal-binding</keyword>
<keyword evidence="10" id="KW-0408">Iron</keyword>
<keyword evidence="12" id="KW-0472">Membrane</keyword>
<dbReference type="FunFam" id="1.10.630.10:FF:000238">
    <property type="entry name" value="Cytochrome P450 2A6"/>
    <property type="match status" value="1"/>
</dbReference>
<evidence type="ECO:0000256" key="5">
    <source>
        <dbReference type="ARBA" id="ARBA00022617"/>
    </source>
</evidence>
<dbReference type="Gene3D" id="1.10.630.10">
    <property type="entry name" value="Cytochrome P450"/>
    <property type="match status" value="1"/>
</dbReference>
<evidence type="ECO:0000256" key="6">
    <source>
        <dbReference type="ARBA" id="ARBA00022723"/>
    </source>
</evidence>
<keyword evidence="5" id="KW-0349">Heme</keyword>
<dbReference type="OrthoDB" id="2789670at2759"/>
<dbReference type="EMBL" id="JAFJMO010000004">
    <property type="protein sequence ID" value="KAJ8279030.1"/>
    <property type="molecule type" value="Genomic_DNA"/>
</dbReference>
<evidence type="ECO:0000256" key="10">
    <source>
        <dbReference type="ARBA" id="ARBA00023004"/>
    </source>
</evidence>
<keyword evidence="9" id="KW-0560">Oxidoreductase</keyword>
<dbReference type="GO" id="GO:0016712">
    <property type="term" value="F:oxidoreductase activity, acting on paired donors, with incorporation or reduction of molecular oxygen, reduced flavin or flavoprotein as one donor, and incorporation of one atom of oxygen"/>
    <property type="evidence" value="ECO:0007669"/>
    <property type="project" value="TreeGrafter"/>
</dbReference>
<dbReference type="InterPro" id="IPR001128">
    <property type="entry name" value="Cyt_P450"/>
</dbReference>
<proteinExistence type="inferred from homology"/>
<dbReference type="AlphaFoldDB" id="A0A9Q1DRA0"/>
<dbReference type="GO" id="GO:0006805">
    <property type="term" value="P:xenobiotic metabolic process"/>
    <property type="evidence" value="ECO:0007669"/>
    <property type="project" value="TreeGrafter"/>
</dbReference>
<comment type="cofactor">
    <cofactor evidence="1">
        <name>heme</name>
        <dbReference type="ChEBI" id="CHEBI:30413"/>
    </cofactor>
</comment>
<evidence type="ECO:0000256" key="9">
    <source>
        <dbReference type="ARBA" id="ARBA00023002"/>
    </source>
</evidence>
<dbReference type="PANTHER" id="PTHR24300:SF309">
    <property type="entry name" value="CYTOCHROME P450-RELATED"/>
    <property type="match status" value="1"/>
</dbReference>
<evidence type="ECO:0000256" key="12">
    <source>
        <dbReference type="ARBA" id="ARBA00023136"/>
    </source>
</evidence>
<dbReference type="GO" id="GO:0005506">
    <property type="term" value="F:iron ion binding"/>
    <property type="evidence" value="ECO:0007669"/>
    <property type="project" value="InterPro"/>
</dbReference>
<evidence type="ECO:0000256" key="2">
    <source>
        <dbReference type="ARBA" id="ARBA00004174"/>
    </source>
</evidence>
<comment type="subcellular location">
    <subcellularLocation>
        <location evidence="3">Endoplasmic reticulum membrane</location>
        <topology evidence="3">Peripheral membrane protein</topology>
    </subcellularLocation>
    <subcellularLocation>
        <location evidence="2">Microsome membrane</location>
        <topology evidence="2">Peripheral membrane protein</topology>
    </subcellularLocation>
</comment>
<dbReference type="GO" id="GO:0020037">
    <property type="term" value="F:heme binding"/>
    <property type="evidence" value="ECO:0007669"/>
    <property type="project" value="InterPro"/>
</dbReference>
<organism evidence="14 15">
    <name type="scientific">Conger conger</name>
    <name type="common">Conger eel</name>
    <name type="synonym">Muraena conger</name>
    <dbReference type="NCBI Taxonomy" id="82655"/>
    <lineage>
        <taxon>Eukaryota</taxon>
        <taxon>Metazoa</taxon>
        <taxon>Chordata</taxon>
        <taxon>Craniata</taxon>
        <taxon>Vertebrata</taxon>
        <taxon>Euteleostomi</taxon>
        <taxon>Actinopterygii</taxon>
        <taxon>Neopterygii</taxon>
        <taxon>Teleostei</taxon>
        <taxon>Anguilliformes</taxon>
        <taxon>Congridae</taxon>
        <taxon>Conger</taxon>
    </lineage>
</organism>
<dbReference type="PANTHER" id="PTHR24300">
    <property type="entry name" value="CYTOCHROME P450 508A4-RELATED"/>
    <property type="match status" value="1"/>
</dbReference>
<keyword evidence="15" id="KW-1185">Reference proteome</keyword>
<protein>
    <submittedName>
        <fullName evidence="14">Uncharacterized protein</fullName>
    </submittedName>
</protein>
<dbReference type="InterPro" id="IPR002401">
    <property type="entry name" value="Cyt_P450_E_grp-I"/>
</dbReference>
<keyword evidence="7" id="KW-0256">Endoplasmic reticulum</keyword>
<comment type="caution">
    <text evidence="14">The sequence shown here is derived from an EMBL/GenBank/DDBJ whole genome shotgun (WGS) entry which is preliminary data.</text>
</comment>
<dbReference type="SUPFAM" id="SSF48264">
    <property type="entry name" value="Cytochrome P450"/>
    <property type="match status" value="1"/>
</dbReference>
<evidence type="ECO:0000256" key="8">
    <source>
        <dbReference type="ARBA" id="ARBA00022848"/>
    </source>
</evidence>
<evidence type="ECO:0000256" key="7">
    <source>
        <dbReference type="ARBA" id="ARBA00022824"/>
    </source>
</evidence>
<gene>
    <name evidence="14" type="ORF">COCON_G00060960</name>
</gene>
<sequence length="264" mass="30273">MSMGRGRVTGASRKNRNQPNFPPGPWPLPFLGNVHSTLDFRTIAKLAGEYGNVFSLRKGSEKIVFVSGYKMVKEALVTQGENLVDRPLLPLFHEIFKGLGIILSNGQLWKSQRKFANIHLKYFGEGKKTLMTYIQQECQYICQAMKEEQGRPFDPQFTMSNAVSNVISSVVFGHRFDYSDTRFQTVLRLNAEAIFLFGSLHAQLYDVLPGLLKYLPGSHQTILSNYDKIIAFINEEIEKHKEDWDPSDPRDYIDTYLREIKTVR</sequence>
<reference evidence="14" key="1">
    <citation type="journal article" date="2023" name="Science">
        <title>Genome structures resolve the early diversification of teleost fishes.</title>
        <authorList>
            <person name="Parey E."/>
            <person name="Louis A."/>
            <person name="Montfort J."/>
            <person name="Bouchez O."/>
            <person name="Roques C."/>
            <person name="Iampietro C."/>
            <person name="Lluch J."/>
            <person name="Castinel A."/>
            <person name="Donnadieu C."/>
            <person name="Desvignes T."/>
            <person name="Floi Bucao C."/>
            <person name="Jouanno E."/>
            <person name="Wen M."/>
            <person name="Mejri S."/>
            <person name="Dirks R."/>
            <person name="Jansen H."/>
            <person name="Henkel C."/>
            <person name="Chen W.J."/>
            <person name="Zahm M."/>
            <person name="Cabau C."/>
            <person name="Klopp C."/>
            <person name="Thompson A.W."/>
            <person name="Robinson-Rechavi M."/>
            <person name="Braasch I."/>
            <person name="Lecointre G."/>
            <person name="Bobe J."/>
            <person name="Postlethwait J.H."/>
            <person name="Berthelot C."/>
            <person name="Roest Crollius H."/>
            <person name="Guiguen Y."/>
        </authorList>
    </citation>
    <scope>NUCLEOTIDE SEQUENCE</scope>
    <source>
        <strain evidence="14">Concon-B</strain>
    </source>
</reference>
<evidence type="ECO:0000256" key="4">
    <source>
        <dbReference type="ARBA" id="ARBA00010617"/>
    </source>
</evidence>
<dbReference type="InterPro" id="IPR036396">
    <property type="entry name" value="Cyt_P450_sf"/>
</dbReference>
<evidence type="ECO:0000256" key="1">
    <source>
        <dbReference type="ARBA" id="ARBA00001971"/>
    </source>
</evidence>
<name>A0A9Q1DRA0_CONCO</name>
<evidence type="ECO:0000256" key="13">
    <source>
        <dbReference type="SAM" id="MobiDB-lite"/>
    </source>
</evidence>
<dbReference type="GO" id="GO:0005789">
    <property type="term" value="C:endoplasmic reticulum membrane"/>
    <property type="evidence" value="ECO:0007669"/>
    <property type="project" value="UniProtKB-SubCell"/>
</dbReference>
<dbReference type="Pfam" id="PF00067">
    <property type="entry name" value="p450"/>
    <property type="match status" value="1"/>
</dbReference>